<organism evidence="1">
    <name type="scientific">marine metagenome</name>
    <dbReference type="NCBI Taxonomy" id="408172"/>
    <lineage>
        <taxon>unclassified sequences</taxon>
        <taxon>metagenomes</taxon>
        <taxon>ecological metagenomes</taxon>
    </lineage>
</organism>
<accession>A0A383BYF7</accession>
<name>A0A383BYF7_9ZZZZ</name>
<feature type="non-terminal residue" evidence="1">
    <location>
        <position position="1"/>
    </location>
</feature>
<feature type="non-terminal residue" evidence="1">
    <location>
        <position position="243"/>
    </location>
</feature>
<evidence type="ECO:0000313" key="1">
    <source>
        <dbReference type="EMBL" id="SVE24850.1"/>
    </source>
</evidence>
<gene>
    <name evidence="1" type="ORF">METZ01_LOCUS477704</name>
</gene>
<dbReference type="EMBL" id="UINC01204221">
    <property type="protein sequence ID" value="SVE24850.1"/>
    <property type="molecule type" value="Genomic_DNA"/>
</dbReference>
<reference evidence="1" key="1">
    <citation type="submission" date="2018-05" db="EMBL/GenBank/DDBJ databases">
        <authorList>
            <person name="Lanie J.A."/>
            <person name="Ng W.-L."/>
            <person name="Kazmierczak K.M."/>
            <person name="Andrzejewski T.M."/>
            <person name="Davidsen T.M."/>
            <person name="Wayne K.J."/>
            <person name="Tettelin H."/>
            <person name="Glass J.I."/>
            <person name="Rusch D."/>
            <person name="Podicherti R."/>
            <person name="Tsui H.-C.T."/>
            <person name="Winkler M.E."/>
        </authorList>
    </citation>
    <scope>NUCLEOTIDE SEQUENCE</scope>
</reference>
<protein>
    <submittedName>
        <fullName evidence="1">Uncharacterized protein</fullName>
    </submittedName>
</protein>
<proteinExistence type="predicted"/>
<sequence>KDTDGDGDLEILMGTSNSLVNVDVKTAGTSDGFWNMHRGNLHRTGYYEFTSSGGDMTITVSNMSDWNLLGLPVTVGNNDQMSVYPASIEGTLFSFEDSYVQESELNPGTGYWLRFEETGETNITGSSISSLTIPMQADWNLISGISTPVQFTDIVDPEGIVIPGTLFGFGESYEQADELEPGKGYWLRTYEAGVITVTSGALSKTANQDFSFNGKANTFSINGSELYFGVELSDRERLSYSLP</sequence>
<dbReference type="AlphaFoldDB" id="A0A383BYF7"/>